<comment type="caution">
    <text evidence="1">The sequence shown here is derived from an EMBL/GenBank/DDBJ whole genome shotgun (WGS) entry which is preliminary data.</text>
</comment>
<gene>
    <name evidence="1" type="ORF">ACFOKA_12530</name>
</gene>
<proteinExistence type="predicted"/>
<protein>
    <recommendedName>
        <fullName evidence="3">Nucleotide-diphospho-sugar transferase domain-containing protein</fullName>
    </recommendedName>
</protein>
<evidence type="ECO:0008006" key="3">
    <source>
        <dbReference type="Google" id="ProtNLM"/>
    </source>
</evidence>
<keyword evidence="2" id="KW-1185">Reference proteome</keyword>
<evidence type="ECO:0000313" key="2">
    <source>
        <dbReference type="Proteomes" id="UP001595444"/>
    </source>
</evidence>
<dbReference type="EMBL" id="JBHRSL010000010">
    <property type="protein sequence ID" value="MFC3052732.1"/>
    <property type="molecule type" value="Genomic_DNA"/>
</dbReference>
<accession>A0ABV7D6X5</accession>
<sequence length="343" mass="38718">MQSKALVQSPQVLDFQVLCAFYLARDSHSDTRDSIADDFTKTYAHCLSCCEFTVSSARETAYSAIYASIKNEQEQAIRLCAEARAGNETYCTPMAAVNLFYDHITAIRPSNAVAPKIDFHMHHTGRKCIVVACDKNYYDLYFNSFCKLSALEDLILHVHCINFQPDVNALEEKYGIRINLSVEDFSVSRAGDSFVTWCAASRFRVLPHILKFFDICVVSDIDGYIKPTLHPLLQCNAPAVYANVADTQSVDDIRLPWNSYYAGNLIIHKSEAVMGYAKTVAELCEHTLLNKIIRQDEKVYYFDQCALASATLISPCPVIPIPMFFHQNEPDSSQFQKVRKTII</sequence>
<reference evidence="2" key="1">
    <citation type="journal article" date="2019" name="Int. J. Syst. Evol. Microbiol.">
        <title>The Global Catalogue of Microorganisms (GCM) 10K type strain sequencing project: providing services to taxonomists for standard genome sequencing and annotation.</title>
        <authorList>
            <consortium name="The Broad Institute Genomics Platform"/>
            <consortium name="The Broad Institute Genome Sequencing Center for Infectious Disease"/>
            <person name="Wu L."/>
            <person name="Ma J."/>
        </authorList>
    </citation>
    <scope>NUCLEOTIDE SEQUENCE [LARGE SCALE GENOMIC DNA]</scope>
    <source>
        <strain evidence="2">KCTC 62164</strain>
    </source>
</reference>
<dbReference type="Proteomes" id="UP001595444">
    <property type="component" value="Unassembled WGS sequence"/>
</dbReference>
<organism evidence="1 2">
    <name type="scientific">Kordiimonas pumila</name>
    <dbReference type="NCBI Taxonomy" id="2161677"/>
    <lineage>
        <taxon>Bacteria</taxon>
        <taxon>Pseudomonadati</taxon>
        <taxon>Pseudomonadota</taxon>
        <taxon>Alphaproteobacteria</taxon>
        <taxon>Kordiimonadales</taxon>
        <taxon>Kordiimonadaceae</taxon>
        <taxon>Kordiimonas</taxon>
    </lineage>
</organism>
<name>A0ABV7D6X5_9PROT</name>
<evidence type="ECO:0000313" key="1">
    <source>
        <dbReference type="EMBL" id="MFC3052732.1"/>
    </source>
</evidence>
<dbReference type="RefSeq" id="WP_194213618.1">
    <property type="nucleotide sequence ID" value="NZ_CP061205.1"/>
</dbReference>